<evidence type="ECO:0000313" key="2">
    <source>
        <dbReference type="EMBL" id="OQS03873.1"/>
    </source>
</evidence>
<dbReference type="EMBL" id="JNBS01000741">
    <property type="protein sequence ID" value="OQS03873.1"/>
    <property type="molecule type" value="Genomic_DNA"/>
</dbReference>
<keyword evidence="1" id="KW-0812">Transmembrane</keyword>
<feature type="transmembrane region" description="Helical" evidence="1">
    <location>
        <begin position="153"/>
        <end position="171"/>
    </location>
</feature>
<comment type="caution">
    <text evidence="2">The sequence shown here is derived from an EMBL/GenBank/DDBJ whole genome shotgun (WGS) entry which is preliminary data.</text>
</comment>
<protein>
    <recommendedName>
        <fullName evidence="4">Transmembrane protein</fullName>
    </recommendedName>
</protein>
<keyword evidence="1" id="KW-0472">Membrane</keyword>
<gene>
    <name evidence="2" type="ORF">THRCLA_03845</name>
</gene>
<feature type="transmembrane region" description="Helical" evidence="1">
    <location>
        <begin position="177"/>
        <end position="197"/>
    </location>
</feature>
<keyword evidence="3" id="KW-1185">Reference proteome</keyword>
<keyword evidence="1" id="KW-1133">Transmembrane helix</keyword>
<evidence type="ECO:0000313" key="3">
    <source>
        <dbReference type="Proteomes" id="UP000243217"/>
    </source>
</evidence>
<feature type="transmembrane region" description="Helical" evidence="1">
    <location>
        <begin position="539"/>
        <end position="563"/>
    </location>
</feature>
<evidence type="ECO:0000256" key="1">
    <source>
        <dbReference type="SAM" id="Phobius"/>
    </source>
</evidence>
<dbReference type="OrthoDB" id="72119at2759"/>
<reference evidence="2 3" key="1">
    <citation type="journal article" date="2014" name="Genome Biol. Evol.">
        <title>The secreted proteins of Achlya hypogyna and Thraustotheca clavata identify the ancestral oomycete secretome and reveal gene acquisitions by horizontal gene transfer.</title>
        <authorList>
            <person name="Misner I."/>
            <person name="Blouin N."/>
            <person name="Leonard G."/>
            <person name="Richards T.A."/>
            <person name="Lane C.E."/>
        </authorList>
    </citation>
    <scope>NUCLEOTIDE SEQUENCE [LARGE SCALE GENOMIC DNA]</scope>
    <source>
        <strain evidence="2 3">ATCC 34112</strain>
    </source>
</reference>
<organism evidence="2 3">
    <name type="scientific">Thraustotheca clavata</name>
    <dbReference type="NCBI Taxonomy" id="74557"/>
    <lineage>
        <taxon>Eukaryota</taxon>
        <taxon>Sar</taxon>
        <taxon>Stramenopiles</taxon>
        <taxon>Oomycota</taxon>
        <taxon>Saprolegniomycetes</taxon>
        <taxon>Saprolegniales</taxon>
        <taxon>Achlyaceae</taxon>
        <taxon>Thraustotheca</taxon>
    </lineage>
</organism>
<evidence type="ECO:0008006" key="4">
    <source>
        <dbReference type="Google" id="ProtNLM"/>
    </source>
</evidence>
<dbReference type="Proteomes" id="UP000243217">
    <property type="component" value="Unassembled WGS sequence"/>
</dbReference>
<proteinExistence type="predicted"/>
<accession>A0A1W0A0R3</accession>
<name>A0A1W0A0R3_9STRA</name>
<feature type="transmembrane region" description="Helical" evidence="1">
    <location>
        <begin position="575"/>
        <end position="593"/>
    </location>
</feature>
<feature type="transmembrane region" description="Helical" evidence="1">
    <location>
        <begin position="112"/>
        <end position="132"/>
    </location>
</feature>
<dbReference type="AlphaFoldDB" id="A0A1W0A0R3"/>
<sequence length="697" mass="78520">MSVQRRGTNSNDKIMVLPVDAPKKVKSQYWYCDASECCFQWDKEAIDGDVCIVRHPILQLPHYFCKSCYDKYHAMLYLQRPYQLCNALNLCGVSRSDRLRSYELFIANGKKYFAPMLVIVLFLPLIAIIQSTPLRNRLIKITKLWNHIPKGQTFLSFVSVYVNFLAIVSSYPFTSQVVFWALLELYTVIFVCLNILFRTPINNFVNVFDQFKTNRIENKLVIALYRGFGLHIIPGCGLLEIFQLIQTSANTCIVPSAAAKNSIDLNQLHFVDSKTKDPLPSSLLGGVFASRSIAFNGAIMISWVTNVAPGVDFLFPSAYALISSPTNSFYNITGMAPSQLCNAASDSNGTQWTALWNMNIDPPPTATLGLPQLNLEFRLGTLLVPYTINSVWNINIVNQTGADVALNPIDGQSAFSFLGTFRNISSCSNVTDKLIIQTSISYPNPSIQQYIRTGTTHWSIFTIYLCFKHWAQFVMLALALANLTTRLWRLWSHFDGITDIGLFESHTADNSIKVDLGIFSNLRSWLQLRKAIVTASDQFAFFVQGIISLSLVQLAISFGGLVVYCLTGTAPMPTYFLLIIGLVMSLTTLIFLFPKSEAIQIQASHGDMLRQVLSEHLLDKDLTTDSQLENYLKTFIEIIDNHDDRISFWGFEMSRERLQGLCVTLISGISFIASKTIQFSWSNTNTFYANNPNHYIF</sequence>